<comment type="caution">
    <text evidence="7">Lacks conserved residue(s) required for the propagation of feature annotation.</text>
</comment>
<name>A0A0N4UAE5_DRAME</name>
<reference evidence="8 10" key="2">
    <citation type="submission" date="2018-11" db="EMBL/GenBank/DDBJ databases">
        <authorList>
            <consortium name="Pathogen Informatics"/>
        </authorList>
    </citation>
    <scope>NUCLEOTIDE SEQUENCE [LARGE SCALE GENOMIC DNA]</scope>
</reference>
<keyword evidence="5 7" id="KW-0472">Membrane</keyword>
<feature type="disulfide bond" evidence="6">
    <location>
        <begin position="128"/>
        <end position="144"/>
    </location>
</feature>
<dbReference type="PANTHER" id="PTHR19282:SF456">
    <property type="entry name" value="CD63 MOLECULE"/>
    <property type="match status" value="1"/>
</dbReference>
<comment type="subcellular location">
    <subcellularLocation>
        <location evidence="1 7">Membrane</location>
        <topology evidence="1 7">Multi-pass membrane protein</topology>
    </subcellularLocation>
</comment>
<dbReference type="OrthoDB" id="10033535at2759"/>
<evidence type="ECO:0000256" key="7">
    <source>
        <dbReference type="RuleBase" id="RU361218"/>
    </source>
</evidence>
<evidence type="ECO:0000313" key="11">
    <source>
        <dbReference type="WBParaSite" id="DME_0000411801-mRNA-1"/>
    </source>
</evidence>
<dbReference type="PANTHER" id="PTHR19282">
    <property type="entry name" value="TETRASPANIN"/>
    <property type="match status" value="1"/>
</dbReference>
<dbReference type="PIRSF" id="PIRSF002419">
    <property type="entry name" value="Tetraspanin"/>
    <property type="match status" value="1"/>
</dbReference>
<dbReference type="STRING" id="318479.A0A0N4UAE5"/>
<evidence type="ECO:0000256" key="4">
    <source>
        <dbReference type="ARBA" id="ARBA00022989"/>
    </source>
</evidence>
<keyword evidence="6" id="KW-1015">Disulfide bond</keyword>
<evidence type="ECO:0000313" key="9">
    <source>
        <dbReference type="Proteomes" id="UP000038040"/>
    </source>
</evidence>
<dbReference type="Proteomes" id="UP000038040">
    <property type="component" value="Unplaced"/>
</dbReference>
<evidence type="ECO:0000256" key="2">
    <source>
        <dbReference type="ARBA" id="ARBA00006840"/>
    </source>
</evidence>
<proteinExistence type="inferred from homology"/>
<gene>
    <name evidence="8" type="ORF">DME_LOCUS8001</name>
</gene>
<sequence>MEIQVGGLALVIAGAVLQLKYTGLLDILGDERLATPVLLLAAGALCALLGFLGCCGAIRENYCLTVSFAVLLALVLLIETATAIAAYALHEPLQASLSKQLTLGLSRYNRSVGVTMAWDQTQTQFSCCGVHNYTDWVVPPDSCCIHHSPGCGRIQQNLYSTEKNVEGCMASLEQWLIMNAALVGGISALVGSLQVIGICFACCLSKSILRDFHDFYY</sequence>
<dbReference type="Gene3D" id="1.10.1450.10">
    <property type="entry name" value="Tetraspanin"/>
    <property type="match status" value="1"/>
</dbReference>
<dbReference type="GO" id="GO:0005886">
    <property type="term" value="C:plasma membrane"/>
    <property type="evidence" value="ECO:0007669"/>
    <property type="project" value="TreeGrafter"/>
</dbReference>
<keyword evidence="3 7" id="KW-0812">Transmembrane</keyword>
<dbReference type="WBParaSite" id="DME_0000411801-mRNA-1">
    <property type="protein sequence ID" value="DME_0000411801-mRNA-1"/>
    <property type="gene ID" value="DME_0000411801"/>
</dbReference>
<dbReference type="EMBL" id="UYYG01001165">
    <property type="protein sequence ID" value="VDN58028.1"/>
    <property type="molecule type" value="Genomic_DNA"/>
</dbReference>
<dbReference type="AlphaFoldDB" id="A0A0N4UAE5"/>
<dbReference type="SUPFAM" id="SSF48652">
    <property type="entry name" value="Tetraspanin"/>
    <property type="match status" value="1"/>
</dbReference>
<dbReference type="Proteomes" id="UP000274756">
    <property type="component" value="Unassembled WGS sequence"/>
</dbReference>
<dbReference type="Pfam" id="PF00335">
    <property type="entry name" value="Tetraspanin"/>
    <property type="match status" value="1"/>
</dbReference>
<keyword evidence="4 7" id="KW-1133">Transmembrane helix</keyword>
<reference evidence="11" key="1">
    <citation type="submission" date="2017-02" db="UniProtKB">
        <authorList>
            <consortium name="WormBaseParasite"/>
        </authorList>
    </citation>
    <scope>IDENTIFICATION</scope>
</reference>
<evidence type="ECO:0000256" key="3">
    <source>
        <dbReference type="ARBA" id="ARBA00022692"/>
    </source>
</evidence>
<evidence type="ECO:0000256" key="5">
    <source>
        <dbReference type="ARBA" id="ARBA00023136"/>
    </source>
</evidence>
<comment type="similarity">
    <text evidence="2 7">Belongs to the tetraspanin (TM4SF) family.</text>
</comment>
<keyword evidence="10" id="KW-1185">Reference proteome</keyword>
<dbReference type="PRINTS" id="PR00259">
    <property type="entry name" value="TMFOUR"/>
</dbReference>
<evidence type="ECO:0000256" key="1">
    <source>
        <dbReference type="ARBA" id="ARBA00004141"/>
    </source>
</evidence>
<evidence type="ECO:0000313" key="8">
    <source>
        <dbReference type="EMBL" id="VDN58028.1"/>
    </source>
</evidence>
<feature type="transmembrane region" description="Helical" evidence="7">
    <location>
        <begin position="62"/>
        <end position="89"/>
    </location>
</feature>
<feature type="transmembrane region" description="Helical" evidence="7">
    <location>
        <begin position="34"/>
        <end position="55"/>
    </location>
</feature>
<dbReference type="InterPro" id="IPR008952">
    <property type="entry name" value="Tetraspanin_EC2_sf"/>
</dbReference>
<organism evidence="9 11">
    <name type="scientific">Dracunculus medinensis</name>
    <name type="common">Guinea worm</name>
    <dbReference type="NCBI Taxonomy" id="318479"/>
    <lineage>
        <taxon>Eukaryota</taxon>
        <taxon>Metazoa</taxon>
        <taxon>Ecdysozoa</taxon>
        <taxon>Nematoda</taxon>
        <taxon>Chromadorea</taxon>
        <taxon>Rhabditida</taxon>
        <taxon>Spirurina</taxon>
        <taxon>Dracunculoidea</taxon>
        <taxon>Dracunculidae</taxon>
        <taxon>Dracunculus</taxon>
    </lineage>
</organism>
<evidence type="ECO:0000313" key="10">
    <source>
        <dbReference type="Proteomes" id="UP000274756"/>
    </source>
</evidence>
<dbReference type="InterPro" id="IPR000301">
    <property type="entry name" value="Tetraspanin_animals"/>
</dbReference>
<feature type="transmembrane region" description="Helical" evidence="7">
    <location>
        <begin position="180"/>
        <end position="204"/>
    </location>
</feature>
<dbReference type="InterPro" id="IPR018499">
    <property type="entry name" value="Tetraspanin/Peripherin"/>
</dbReference>
<evidence type="ECO:0000256" key="6">
    <source>
        <dbReference type="PIRSR" id="PIRSR002419-1"/>
    </source>
</evidence>
<accession>A0A0N4UAE5</accession>
<protein>
    <recommendedName>
        <fullName evidence="7">Tetraspanin</fullName>
    </recommendedName>
</protein>